<accession>A0AA40AL66</accession>
<dbReference type="AlphaFoldDB" id="A0AA40AL66"/>
<name>A0AA40AL66_9PEZI</name>
<evidence type="ECO:0000313" key="2">
    <source>
        <dbReference type="Proteomes" id="UP001172101"/>
    </source>
</evidence>
<dbReference type="RefSeq" id="XP_060296671.1">
    <property type="nucleotide sequence ID" value="XM_060442020.1"/>
</dbReference>
<gene>
    <name evidence="1" type="ORF">B0T26DRAFT_711086</name>
</gene>
<feature type="non-terminal residue" evidence="1">
    <location>
        <position position="76"/>
    </location>
</feature>
<organism evidence="1 2">
    <name type="scientific">Lasiosphaeria miniovina</name>
    <dbReference type="NCBI Taxonomy" id="1954250"/>
    <lineage>
        <taxon>Eukaryota</taxon>
        <taxon>Fungi</taxon>
        <taxon>Dikarya</taxon>
        <taxon>Ascomycota</taxon>
        <taxon>Pezizomycotina</taxon>
        <taxon>Sordariomycetes</taxon>
        <taxon>Sordariomycetidae</taxon>
        <taxon>Sordariales</taxon>
        <taxon>Lasiosphaeriaceae</taxon>
        <taxon>Lasiosphaeria</taxon>
    </lineage>
</organism>
<comment type="caution">
    <text evidence="1">The sequence shown here is derived from an EMBL/GenBank/DDBJ whole genome shotgun (WGS) entry which is preliminary data.</text>
</comment>
<dbReference type="EMBL" id="JAUIRO010000004">
    <property type="protein sequence ID" value="KAK0717878.1"/>
    <property type="molecule type" value="Genomic_DNA"/>
</dbReference>
<dbReference type="Proteomes" id="UP001172101">
    <property type="component" value="Unassembled WGS sequence"/>
</dbReference>
<sequence>MNRAHFGLVIALKVGLANRDDETDMWGRDPHLLCAVGYGATVWLTLRGCSVALPGSNEATLCSSAREQQSNDLIGY</sequence>
<keyword evidence="2" id="KW-1185">Reference proteome</keyword>
<dbReference type="GeneID" id="85325290"/>
<reference evidence="1" key="1">
    <citation type="submission" date="2023-06" db="EMBL/GenBank/DDBJ databases">
        <title>Genome-scale phylogeny and comparative genomics of the fungal order Sordariales.</title>
        <authorList>
            <consortium name="Lawrence Berkeley National Laboratory"/>
            <person name="Hensen N."/>
            <person name="Bonometti L."/>
            <person name="Westerberg I."/>
            <person name="Brannstrom I.O."/>
            <person name="Guillou S."/>
            <person name="Cros-Aarteil S."/>
            <person name="Calhoun S."/>
            <person name="Haridas S."/>
            <person name="Kuo A."/>
            <person name="Mondo S."/>
            <person name="Pangilinan J."/>
            <person name="Riley R."/>
            <person name="LaButti K."/>
            <person name="Andreopoulos B."/>
            <person name="Lipzen A."/>
            <person name="Chen C."/>
            <person name="Yanf M."/>
            <person name="Daum C."/>
            <person name="Ng V."/>
            <person name="Clum A."/>
            <person name="Steindorff A."/>
            <person name="Ohm R."/>
            <person name="Martin F."/>
            <person name="Silar P."/>
            <person name="Natvig D."/>
            <person name="Lalanne C."/>
            <person name="Gautier V."/>
            <person name="Ament-velasquez S.L."/>
            <person name="Kruys A."/>
            <person name="Hutchinson M.I."/>
            <person name="Powell A.J."/>
            <person name="Barry K."/>
            <person name="Miller A.N."/>
            <person name="Grigoriev I.V."/>
            <person name="Debuchy R."/>
            <person name="Gladieux P."/>
            <person name="Thoren M.H."/>
            <person name="Johannesson H."/>
        </authorList>
    </citation>
    <scope>NUCLEOTIDE SEQUENCE</scope>
    <source>
        <strain evidence="1">SMH2392-1A</strain>
    </source>
</reference>
<proteinExistence type="predicted"/>
<protein>
    <submittedName>
        <fullName evidence="1">Uncharacterized protein</fullName>
    </submittedName>
</protein>
<evidence type="ECO:0000313" key="1">
    <source>
        <dbReference type="EMBL" id="KAK0717878.1"/>
    </source>
</evidence>